<feature type="domain" description="N-acetyltransferase" evidence="3">
    <location>
        <begin position="2"/>
        <end position="139"/>
    </location>
</feature>
<dbReference type="GO" id="GO:0016747">
    <property type="term" value="F:acyltransferase activity, transferring groups other than amino-acyl groups"/>
    <property type="evidence" value="ECO:0007669"/>
    <property type="project" value="InterPro"/>
</dbReference>
<dbReference type="Gene3D" id="3.40.630.30">
    <property type="match status" value="1"/>
</dbReference>
<evidence type="ECO:0000313" key="4">
    <source>
        <dbReference type="EMBL" id="SEB08996.1"/>
    </source>
</evidence>
<dbReference type="SUPFAM" id="SSF55729">
    <property type="entry name" value="Acyl-CoA N-acyltransferases (Nat)"/>
    <property type="match status" value="1"/>
</dbReference>
<dbReference type="Proteomes" id="UP000242469">
    <property type="component" value="Unassembled WGS sequence"/>
</dbReference>
<keyword evidence="5" id="KW-1185">Reference proteome</keyword>
<dbReference type="OrthoDB" id="9796171at2"/>
<protein>
    <submittedName>
        <fullName evidence="4">Predicted N-acyltransferase, GNAT family</fullName>
    </submittedName>
</protein>
<dbReference type="PROSITE" id="PS51186">
    <property type="entry name" value="GNAT"/>
    <property type="match status" value="1"/>
</dbReference>
<keyword evidence="2 4" id="KW-0012">Acyltransferase</keyword>
<gene>
    <name evidence="4" type="ORF">SAMN02745729_11676</name>
</gene>
<dbReference type="RefSeq" id="WP_091827621.1">
    <property type="nucleotide sequence ID" value="NZ_FNRJ01000016.1"/>
</dbReference>
<accession>A0A1H4GHC0</accession>
<evidence type="ECO:0000313" key="5">
    <source>
        <dbReference type="Proteomes" id="UP000242469"/>
    </source>
</evidence>
<evidence type="ECO:0000256" key="2">
    <source>
        <dbReference type="ARBA" id="ARBA00023315"/>
    </source>
</evidence>
<evidence type="ECO:0000256" key="1">
    <source>
        <dbReference type="ARBA" id="ARBA00022679"/>
    </source>
</evidence>
<dbReference type="CDD" id="cd04301">
    <property type="entry name" value="NAT_SF"/>
    <property type="match status" value="1"/>
</dbReference>
<name>A0A1H4GHC0_9GAMM</name>
<dbReference type="InterPro" id="IPR016181">
    <property type="entry name" value="Acyl_CoA_acyltransferase"/>
</dbReference>
<dbReference type="PANTHER" id="PTHR43877">
    <property type="entry name" value="AMINOALKYLPHOSPHONATE N-ACETYLTRANSFERASE-RELATED-RELATED"/>
    <property type="match status" value="1"/>
</dbReference>
<dbReference type="InterPro" id="IPR000182">
    <property type="entry name" value="GNAT_dom"/>
</dbReference>
<reference evidence="5" key="1">
    <citation type="submission" date="2016-10" db="EMBL/GenBank/DDBJ databases">
        <authorList>
            <person name="Varghese N."/>
            <person name="Submissions S."/>
        </authorList>
    </citation>
    <scope>NUCLEOTIDE SEQUENCE [LARGE SCALE GENOMIC DNA]</scope>
    <source>
        <strain evidence="5">DSM 11526</strain>
    </source>
</reference>
<organism evidence="4 5">
    <name type="scientific">Marinobacterium iners DSM 11526</name>
    <dbReference type="NCBI Taxonomy" id="1122198"/>
    <lineage>
        <taxon>Bacteria</taxon>
        <taxon>Pseudomonadati</taxon>
        <taxon>Pseudomonadota</taxon>
        <taxon>Gammaproteobacteria</taxon>
        <taxon>Oceanospirillales</taxon>
        <taxon>Oceanospirillaceae</taxon>
        <taxon>Marinobacterium</taxon>
    </lineage>
</organism>
<sequence>MPRIIPVDFEGPHKTAICSIRETVFVQEQGVPAELEYDGLDASAMHVLACVDDQPVGTGRILSDGHIGRIAVLNSHRGQGIGAGTVQALTEQAAAAGHQRVYLGAQLHATGFYKRLGFAPYGETFMDAGIEHIHMEKHL</sequence>
<evidence type="ECO:0000259" key="3">
    <source>
        <dbReference type="PROSITE" id="PS51186"/>
    </source>
</evidence>
<dbReference type="AlphaFoldDB" id="A0A1H4GHC0"/>
<dbReference type="InterPro" id="IPR050832">
    <property type="entry name" value="Bact_Acetyltransf"/>
</dbReference>
<dbReference type="PANTHER" id="PTHR43877:SF2">
    <property type="entry name" value="AMINOALKYLPHOSPHONATE N-ACETYLTRANSFERASE-RELATED"/>
    <property type="match status" value="1"/>
</dbReference>
<proteinExistence type="predicted"/>
<keyword evidence="1 4" id="KW-0808">Transferase</keyword>
<dbReference type="STRING" id="1122198.SAMN02745729_11676"/>
<dbReference type="Pfam" id="PF13673">
    <property type="entry name" value="Acetyltransf_10"/>
    <property type="match status" value="1"/>
</dbReference>
<dbReference type="EMBL" id="FNRJ01000016">
    <property type="protein sequence ID" value="SEB08996.1"/>
    <property type="molecule type" value="Genomic_DNA"/>
</dbReference>